<evidence type="ECO:0000313" key="4">
    <source>
        <dbReference type="Proteomes" id="UP000533598"/>
    </source>
</evidence>
<accession>A0A7W7CAY6</accession>
<reference evidence="3 4" key="1">
    <citation type="submission" date="2020-08" db="EMBL/GenBank/DDBJ databases">
        <title>Sequencing the genomes of 1000 actinobacteria strains.</title>
        <authorList>
            <person name="Klenk H.-P."/>
        </authorList>
    </citation>
    <scope>NUCLEOTIDE SEQUENCE [LARGE SCALE GENOMIC DNA]</scope>
    <source>
        <strain evidence="3 4">DSM 44230</strain>
    </source>
</reference>
<dbReference type="InterPro" id="IPR006311">
    <property type="entry name" value="TAT_signal"/>
</dbReference>
<organism evidence="3 4">
    <name type="scientific">Crossiella cryophila</name>
    <dbReference type="NCBI Taxonomy" id="43355"/>
    <lineage>
        <taxon>Bacteria</taxon>
        <taxon>Bacillati</taxon>
        <taxon>Actinomycetota</taxon>
        <taxon>Actinomycetes</taxon>
        <taxon>Pseudonocardiales</taxon>
        <taxon>Pseudonocardiaceae</taxon>
        <taxon>Crossiella</taxon>
    </lineage>
</organism>
<dbReference type="InterPro" id="IPR036278">
    <property type="entry name" value="Sialidase_sf"/>
</dbReference>
<feature type="chain" id="PRO_5031349048" evidence="2">
    <location>
        <begin position="33"/>
        <end position="1314"/>
    </location>
</feature>
<evidence type="ECO:0000313" key="3">
    <source>
        <dbReference type="EMBL" id="MBB4677773.1"/>
    </source>
</evidence>
<keyword evidence="4" id="KW-1185">Reference proteome</keyword>
<keyword evidence="2" id="KW-0732">Signal</keyword>
<dbReference type="PROSITE" id="PS51318">
    <property type="entry name" value="TAT"/>
    <property type="match status" value="1"/>
</dbReference>
<gene>
    <name evidence="3" type="ORF">HNR67_003891</name>
</gene>
<dbReference type="Gene3D" id="2.120.10.10">
    <property type="match status" value="1"/>
</dbReference>
<dbReference type="CDD" id="cd15482">
    <property type="entry name" value="Sialidase_non-viral"/>
    <property type="match status" value="1"/>
</dbReference>
<feature type="signal peptide" evidence="2">
    <location>
        <begin position="1"/>
        <end position="32"/>
    </location>
</feature>
<evidence type="ECO:0000256" key="2">
    <source>
        <dbReference type="SAM" id="SignalP"/>
    </source>
</evidence>
<proteinExistence type="predicted"/>
<comment type="caution">
    <text evidence="3">The sequence shown here is derived from an EMBL/GenBank/DDBJ whole genome shotgun (WGS) entry which is preliminary data.</text>
</comment>
<dbReference type="Proteomes" id="UP000533598">
    <property type="component" value="Unassembled WGS sequence"/>
</dbReference>
<dbReference type="SUPFAM" id="SSF50939">
    <property type="entry name" value="Sialidases"/>
    <property type="match status" value="1"/>
</dbReference>
<feature type="region of interest" description="Disordered" evidence="1">
    <location>
        <begin position="1111"/>
        <end position="1136"/>
    </location>
</feature>
<dbReference type="RefSeq" id="WP_185003680.1">
    <property type="nucleotide sequence ID" value="NZ_BAAAUI010000002.1"/>
</dbReference>
<evidence type="ECO:0000256" key="1">
    <source>
        <dbReference type="SAM" id="MobiDB-lite"/>
    </source>
</evidence>
<name>A0A7W7CAY6_9PSEU</name>
<protein>
    <submittedName>
        <fullName evidence="3">Uncharacterized protein</fullName>
    </submittedName>
</protein>
<sequence length="1314" mass="140673">MRARPWRRRLATALLTGALLVGAAGTAPPAAAAVPIDLGGLANTLLGSYLRIVDADRDYARHLVATAELADWRAANAQADQNALTAHLAATQQAIETAVPERVWAQQTHEVVGASLHALRSAPGALLTGPRIEQLTAALVGRDAPTLTGRIADRIGGALPHLAWNTGFDNAQAAVWTALGGTARVDAAFKGAWDAGVGALIGVGAAMNHTQLGALPRLKQVLDVAPVLAAAANPVQFRTLTRQLITSQVQVVSTERQAGFTSMVAISITVVAGKPETPEEKRKAEAEAAEKKRQGILNGAKGAIDGLAWLVGRDDPEGARQIKALAAGALQIATAVNKAVTAFKLIDSVFSMATVAFTGNVIGAISTIASLFAGAGPTVEQLILEEIGKLREQVAKLHEDMTRQFARIDRRLDDMYTGISQQLQQLDAAVEVVKGRVAEVAQHLTELEVRTQAIGNAVTEGIANTLAQPTWDNANLVIDYKRTRPGQPVTFAMYDQAENVFQLAGHRTAALAPFVVPAGNYGTDPATARTNLSTHGTTGTVRYLAAYARARLDGAFPVPEEVVNPALWKVAANAYTLLAAQNPEHARKIVPERAAAVVEEGLRLREAAARFSEPGPGGATNTLFTSLLNNYRNELVRFFEETAKRATEVTRDRYSLWHGPKQDVADAPGVIGPDEVPRCTAGPAQPLTRPGKVDGSTLPPAQMFARNVLPNPPAYAACWTAPEWVNETISIVPKECERPGERGCEIHYKWADLRVQFQQNLRWPSGENLAGRWLTGITKRMVVQTCHGSKNGVTGGCQDRADARQVLVNEWGTLRENFDRTATWVDPEIAEQTAVGHMTEFLKQRQREYYSITARHIRDTDAARDLNLAVSLLRAYTELGFPRALETDDHLRALLYGGHALHTSGGGDGHLLAGTYDQAAANLAAGKPPWESDQHESPDCPRLPGLSSQDPFAVCTAASAKLRLDRLGGRYAEQFKQRWEGTDQSLPEVQRLARSLWLVIKAAHPASTLNPRLDLPAPIAPAQARWSQPVSVEDAATPHGGAATVTFQGRQHIAWRGADNQLYASSTVDGRSWTPKVLVGSGGEVGAHQSLAVFQGKLVLSWRFGVPQRPSAPRLATSPDGQTWTAAPVSPGLGDGKEPAVLAEHNGTLYALTRGFDQALSLSSTTDLVTWTAKQRILPDQLSSHRAALTAANGRLYLAWKAADSPEIRLATSQDGRTWSGPARVSDGGTSTGVALTVAQGKVHAAWQGLDPDRTMHLAATTDGVTWTPRHSLARTSRTAQQPALTALGGRLRAVWLAEDSQYLMSATSAVLPG</sequence>
<dbReference type="EMBL" id="JACHMH010000001">
    <property type="protein sequence ID" value="MBB4677773.1"/>
    <property type="molecule type" value="Genomic_DNA"/>
</dbReference>